<organism evidence="2 3">
    <name type="scientific">Vulcanisaeta moutnovskia (strain 768-28)</name>
    <dbReference type="NCBI Taxonomy" id="985053"/>
    <lineage>
        <taxon>Archaea</taxon>
        <taxon>Thermoproteota</taxon>
        <taxon>Thermoprotei</taxon>
        <taxon>Thermoproteales</taxon>
        <taxon>Thermoproteaceae</taxon>
        <taxon>Vulcanisaeta</taxon>
    </lineage>
</organism>
<dbReference type="Proteomes" id="UP000007485">
    <property type="component" value="Chromosome"/>
</dbReference>
<sequence length="579" mass="63360">MQIVNMGRPRIDKGWLLVVITVAIAYISVFAYVHVGHVVFRYVGNNYTITYTRYPELLQPFGSLFFDPPTIFPMITVNVRNLPNNRVGTVSIYLSAPTTNGFIDLGTYAINESLSKHSVSLLIDLSNYVEPAIELIKQLHNNPANSGPSVLAFITTIVNDSGRLYAVTDAIIIPVILGLAEGSVVTVNVNFTPQIISQVHIINTTSKQDPSPPSTIQGSCTWIYPRPVKICTTWKETNTIANSSNAPLPILITYIGPSNVYPYSANYIDDIGMIVNIVVYTSSSSSFGFDMSLVVPTRSGKPFIEVPGPSYSWSVNSSYSQTQLAYDCGFYDSINIPNTPSSCYYSGGKYLTQLPAFGSNGGLMAISIYGTEYILNYTEYECSYLWGIISLGCQAINYSYLAWFAPNSVPNGQWAAGGFIDTNPAAQGTWLSKLVYTLFNSGAVKYVALSSQVGPSDTYTISTNNVYSSAGSSYGFAFGMPAIAICYLLGIGCPPQTEYLIIGVYAQSSSSMTPFYQFYSLISTTDTLPNTYFCYPGYYVYVQPLNNYYSAPMIIVEPNPAPSCLSHPIHLIRPINSTK</sequence>
<evidence type="ECO:0000313" key="3">
    <source>
        <dbReference type="Proteomes" id="UP000007485"/>
    </source>
</evidence>
<dbReference type="KEGG" id="vmo:VMUT_2003"/>
<reference evidence="2 3" key="1">
    <citation type="journal article" date="2011" name="J. Bacteriol.">
        <title>Complete genome sequence of 'Vulcanisaeta moutnovskia' strain 768-28, a novel member of the hyperthermophilic crenarchaeal genus vulcanisaeta.</title>
        <authorList>
            <person name="Gumerov V.M."/>
            <person name="Mardanov A.V."/>
            <person name="Beletsky A.V."/>
            <person name="Prokofeva M.I."/>
            <person name="Bonch-Osmolovskaya E.A."/>
            <person name="Ravin N.V."/>
            <person name="Skryabin K.G."/>
        </authorList>
    </citation>
    <scope>NUCLEOTIDE SEQUENCE [LARGE SCALE GENOMIC DNA]</scope>
    <source>
        <strain evidence="2 3">768-28</strain>
    </source>
</reference>
<feature type="transmembrane region" description="Helical" evidence="1">
    <location>
        <begin position="15"/>
        <end position="35"/>
    </location>
</feature>
<evidence type="ECO:0000256" key="1">
    <source>
        <dbReference type="SAM" id="Phobius"/>
    </source>
</evidence>
<accession>F0QWA7</accession>
<proteinExistence type="predicted"/>
<keyword evidence="1" id="KW-1133">Transmembrane helix</keyword>
<dbReference type="HOGENOM" id="CLU_491465_0_0_2"/>
<dbReference type="EMBL" id="CP002529">
    <property type="protein sequence ID" value="ADY02202.1"/>
    <property type="molecule type" value="Genomic_DNA"/>
</dbReference>
<protein>
    <submittedName>
        <fullName evidence="2">Uncharacterized protein</fullName>
    </submittedName>
</protein>
<keyword evidence="3" id="KW-1185">Reference proteome</keyword>
<evidence type="ECO:0000313" key="2">
    <source>
        <dbReference type="EMBL" id="ADY02202.1"/>
    </source>
</evidence>
<dbReference type="AlphaFoldDB" id="F0QWA7"/>
<keyword evidence="1" id="KW-0472">Membrane</keyword>
<keyword evidence="1" id="KW-0812">Transmembrane</keyword>
<name>F0QWA7_VULM7</name>
<gene>
    <name evidence="2" type="ordered locus">VMUT_2003</name>
</gene>
<dbReference type="eggNOG" id="arCOG08358">
    <property type="taxonomic scope" value="Archaea"/>
</dbReference>
<dbReference type="STRING" id="985053.VMUT_2003"/>